<evidence type="ECO:0000313" key="10">
    <source>
        <dbReference type="EMBL" id="AEP29883.1"/>
    </source>
</evidence>
<dbReference type="HOGENOM" id="CLU_083593_0_0_6"/>
<evidence type="ECO:0000256" key="3">
    <source>
        <dbReference type="ARBA" id="ARBA00022729"/>
    </source>
</evidence>
<comment type="subcellular location">
    <subcellularLocation>
        <location evidence="1 7">Periplasm</location>
    </subcellularLocation>
</comment>
<protein>
    <recommendedName>
        <fullName evidence="7">Thiol:disulfide interchange protein</fullName>
    </recommendedName>
</protein>
<organism evidence="10 11">
    <name type="scientific">Glaciecola nitratireducens (strain JCM 12485 / KCTC 12276 / FR1064)</name>
    <dbReference type="NCBI Taxonomy" id="1085623"/>
    <lineage>
        <taxon>Bacteria</taxon>
        <taxon>Pseudomonadati</taxon>
        <taxon>Pseudomonadota</taxon>
        <taxon>Gammaproteobacteria</taxon>
        <taxon>Alteromonadales</taxon>
        <taxon>Alteromonadaceae</taxon>
        <taxon>Brumicola</taxon>
    </lineage>
</organism>
<dbReference type="PANTHER" id="PTHR35272">
    <property type="entry name" value="THIOL:DISULFIDE INTERCHANGE PROTEIN DSBC-RELATED"/>
    <property type="match status" value="1"/>
</dbReference>
<keyword evidence="6 7" id="KW-0676">Redox-active center</keyword>
<feature type="chain" id="PRO_5010000242" description="Thiol:disulfide interchange protein" evidence="7">
    <location>
        <begin position="23"/>
        <end position="260"/>
    </location>
</feature>
<name>G4QGT8_GLANF</name>
<feature type="domain" description="Disulphide bond isomerase DsbC/G N-terminal" evidence="8">
    <location>
        <begin position="47"/>
        <end position="94"/>
    </location>
</feature>
<comment type="function">
    <text evidence="7">Required for disulfide bond formation in some periplasmic proteins. Acts by transferring its disulfide bond to other proteins and is reduced in the process.</text>
</comment>
<evidence type="ECO:0000256" key="5">
    <source>
        <dbReference type="ARBA" id="ARBA00023157"/>
    </source>
</evidence>
<dbReference type="eggNOG" id="COG1651">
    <property type="taxonomic scope" value="Bacteria"/>
</dbReference>
<dbReference type="InterPro" id="IPR009094">
    <property type="entry name" value="DiS-bond_isomerase_DsbC/G_N_sf"/>
</dbReference>
<dbReference type="InterPro" id="IPR051470">
    <property type="entry name" value="Thiol:disulfide_interchange"/>
</dbReference>
<feature type="signal peptide" evidence="7">
    <location>
        <begin position="1"/>
        <end position="22"/>
    </location>
</feature>
<keyword evidence="5" id="KW-1015">Disulfide bond</keyword>
<feature type="domain" description="Thioredoxin-like fold" evidence="9">
    <location>
        <begin position="125"/>
        <end position="255"/>
    </location>
</feature>
<gene>
    <name evidence="10" type="primary">dsbC</name>
    <name evidence="10" type="ordered locus">GNIT_1770</name>
</gene>
<dbReference type="PANTHER" id="PTHR35272:SF3">
    <property type="entry name" value="THIOL:DISULFIDE INTERCHANGE PROTEIN DSBC"/>
    <property type="match status" value="1"/>
</dbReference>
<dbReference type="Proteomes" id="UP000009282">
    <property type="component" value="Chromosome"/>
</dbReference>
<dbReference type="SUPFAM" id="SSF54423">
    <property type="entry name" value="DsbC/DsbG N-terminal domain-like"/>
    <property type="match status" value="1"/>
</dbReference>
<dbReference type="Gene3D" id="3.10.450.70">
    <property type="entry name" value="Disulphide bond isomerase, DsbC/G, N-terminal"/>
    <property type="match status" value="1"/>
</dbReference>
<dbReference type="OrthoDB" id="12976at2"/>
<comment type="similarity">
    <text evidence="2 7">Belongs to the thioredoxin family. DsbC subfamily.</text>
</comment>
<keyword evidence="3 7" id="KW-0732">Signal</keyword>
<proteinExistence type="inferred from homology"/>
<evidence type="ECO:0000256" key="6">
    <source>
        <dbReference type="ARBA" id="ARBA00023284"/>
    </source>
</evidence>
<dbReference type="AlphaFoldDB" id="G4QGT8"/>
<evidence type="ECO:0000259" key="8">
    <source>
        <dbReference type="Pfam" id="PF10411"/>
    </source>
</evidence>
<evidence type="ECO:0000256" key="7">
    <source>
        <dbReference type="RuleBase" id="RU364038"/>
    </source>
</evidence>
<evidence type="ECO:0000259" key="9">
    <source>
        <dbReference type="Pfam" id="PF13098"/>
    </source>
</evidence>
<dbReference type="CDD" id="cd03020">
    <property type="entry name" value="DsbA_DsbC_DsbG"/>
    <property type="match status" value="1"/>
</dbReference>
<dbReference type="SUPFAM" id="SSF52833">
    <property type="entry name" value="Thioredoxin-like"/>
    <property type="match status" value="1"/>
</dbReference>
<keyword evidence="11" id="KW-1185">Reference proteome</keyword>
<dbReference type="InterPro" id="IPR012336">
    <property type="entry name" value="Thioredoxin-like_fold"/>
</dbReference>
<evidence type="ECO:0000256" key="2">
    <source>
        <dbReference type="ARBA" id="ARBA00009813"/>
    </source>
</evidence>
<evidence type="ECO:0000313" key="11">
    <source>
        <dbReference type="Proteomes" id="UP000009282"/>
    </source>
</evidence>
<dbReference type="KEGG" id="gni:GNIT_1770"/>
<evidence type="ECO:0000256" key="1">
    <source>
        <dbReference type="ARBA" id="ARBA00004418"/>
    </source>
</evidence>
<reference evidence="10 11" key="1">
    <citation type="journal article" date="2011" name="J. Bacteriol.">
        <title>Complete genome sequence of seawater bacterium Glaciecola nitratireducens FR1064T.</title>
        <authorList>
            <person name="Bian F."/>
            <person name="Qin Q.L."/>
            <person name="Xie B.B."/>
            <person name="Shu Y.L."/>
            <person name="Zhang X.Y."/>
            <person name="Yu Y."/>
            <person name="Chen B."/>
            <person name="Chen X.L."/>
            <person name="Zhou B.C."/>
            <person name="Zhang Y.Z."/>
        </authorList>
    </citation>
    <scope>NUCLEOTIDE SEQUENCE [LARGE SCALE GENOMIC DNA]</scope>
    <source>
        <strain evidence="11">JCM 12485 / KCTC 12276 / FR1064</strain>
    </source>
</reference>
<dbReference type="Pfam" id="PF13098">
    <property type="entry name" value="Thioredoxin_2"/>
    <property type="match status" value="1"/>
</dbReference>
<evidence type="ECO:0000256" key="4">
    <source>
        <dbReference type="ARBA" id="ARBA00022764"/>
    </source>
</evidence>
<keyword evidence="4 7" id="KW-0574">Periplasm</keyword>
<accession>G4QGT8</accession>
<dbReference type="InterPro" id="IPR033954">
    <property type="entry name" value="DiS-bond_Isoase_DsbC/G"/>
</dbReference>
<dbReference type="Pfam" id="PF10411">
    <property type="entry name" value="DsbC_N"/>
    <property type="match status" value="1"/>
</dbReference>
<dbReference type="Gene3D" id="3.40.30.10">
    <property type="entry name" value="Glutaredoxin"/>
    <property type="match status" value="1"/>
</dbReference>
<dbReference type="InterPro" id="IPR018950">
    <property type="entry name" value="DiS-bond_isomerase_DsbC/G_N"/>
</dbReference>
<dbReference type="RefSeq" id="WP_014108757.1">
    <property type="nucleotide sequence ID" value="NC_016041.1"/>
</dbReference>
<dbReference type="InterPro" id="IPR036249">
    <property type="entry name" value="Thioredoxin-like_sf"/>
</dbReference>
<dbReference type="GO" id="GO:0042597">
    <property type="term" value="C:periplasmic space"/>
    <property type="evidence" value="ECO:0007669"/>
    <property type="project" value="UniProtKB-SubCell"/>
</dbReference>
<dbReference type="EMBL" id="CP003060">
    <property type="protein sequence ID" value="AEP29883.1"/>
    <property type="molecule type" value="Genomic_DNA"/>
</dbReference>
<sequence>MIRKRLLVIAAISSMLSSVTYAQESDLQQVENNLKSVNAQFANSAVVVMRELSDEKLPGLYEVTIDGQSLVVTKDGTRAVLGELFDLQKMINLTRIEKQKGQLVLVQQEIAKLSESDLVTYPAKGKSIGQLYVFSDTTCGYCKKLHLEVEDYQNAGIDVKYIPYPRSQLVDGQPAFENMKQVMCAKDKTEAMTKIKAGTDNGEFVQESYNAACVESIRKGQMAGRTVGLEGTPFMYLTKGAIQIIPGYQSSENIIPLFTK</sequence>
<dbReference type="STRING" id="1085623.GNIT_1770"/>